<feature type="compositionally biased region" description="Low complexity" evidence="4">
    <location>
        <begin position="467"/>
        <end position="481"/>
    </location>
</feature>
<dbReference type="PANTHER" id="PTHR24346:SF76">
    <property type="entry name" value="NON-SPECIFIC SERINE_THREONINE PROTEIN KINASE"/>
    <property type="match status" value="1"/>
</dbReference>
<name>A0A6A4HIT3_9AGAR</name>
<dbReference type="AlphaFoldDB" id="A0A6A4HIT3"/>
<dbReference type="Pfam" id="PF00069">
    <property type="entry name" value="Pkinase"/>
    <property type="match status" value="2"/>
</dbReference>
<gene>
    <name evidence="6" type="ORF">BT96DRAFT_883869</name>
</gene>
<dbReference type="InterPro" id="IPR000719">
    <property type="entry name" value="Prot_kinase_dom"/>
</dbReference>
<feature type="compositionally biased region" description="Polar residues" evidence="4">
    <location>
        <begin position="649"/>
        <end position="659"/>
    </location>
</feature>
<dbReference type="InterPro" id="IPR017441">
    <property type="entry name" value="Protein_kinase_ATP_BS"/>
</dbReference>
<feature type="region of interest" description="Disordered" evidence="4">
    <location>
        <begin position="449"/>
        <end position="481"/>
    </location>
</feature>
<dbReference type="GO" id="GO:0035556">
    <property type="term" value="P:intracellular signal transduction"/>
    <property type="evidence" value="ECO:0007669"/>
    <property type="project" value="TreeGrafter"/>
</dbReference>
<evidence type="ECO:0000256" key="2">
    <source>
        <dbReference type="ARBA" id="ARBA00022840"/>
    </source>
</evidence>
<evidence type="ECO:0000256" key="1">
    <source>
        <dbReference type="ARBA" id="ARBA00022741"/>
    </source>
</evidence>
<keyword evidence="2 3" id="KW-0067">ATP-binding</keyword>
<dbReference type="PROSITE" id="PS50011">
    <property type="entry name" value="PROTEIN_KINASE_DOM"/>
    <property type="match status" value="1"/>
</dbReference>
<feature type="compositionally biased region" description="Low complexity" evidence="4">
    <location>
        <begin position="863"/>
        <end position="883"/>
    </location>
</feature>
<accession>A0A6A4HIT3</accession>
<dbReference type="InterPro" id="IPR011009">
    <property type="entry name" value="Kinase-like_dom_sf"/>
</dbReference>
<dbReference type="PROSITE" id="PS00108">
    <property type="entry name" value="PROTEIN_KINASE_ST"/>
    <property type="match status" value="1"/>
</dbReference>
<feature type="region of interest" description="Disordered" evidence="4">
    <location>
        <begin position="553"/>
        <end position="635"/>
    </location>
</feature>
<keyword evidence="6" id="KW-0808">Transferase</keyword>
<feature type="region of interest" description="Disordered" evidence="4">
    <location>
        <begin position="315"/>
        <end position="345"/>
    </location>
</feature>
<feature type="compositionally biased region" description="Low complexity" evidence="4">
    <location>
        <begin position="589"/>
        <end position="608"/>
    </location>
</feature>
<dbReference type="OrthoDB" id="4062651at2759"/>
<dbReference type="EMBL" id="ML769495">
    <property type="protein sequence ID" value="KAE9397600.1"/>
    <property type="molecule type" value="Genomic_DNA"/>
</dbReference>
<keyword evidence="7" id="KW-1185">Reference proteome</keyword>
<keyword evidence="1 3" id="KW-0547">Nucleotide-binding</keyword>
<feature type="region of interest" description="Disordered" evidence="4">
    <location>
        <begin position="648"/>
        <end position="706"/>
    </location>
</feature>
<feature type="compositionally biased region" description="Low complexity" evidence="4">
    <location>
        <begin position="745"/>
        <end position="765"/>
    </location>
</feature>
<feature type="domain" description="Protein kinase" evidence="5">
    <location>
        <begin position="112"/>
        <end position="445"/>
    </location>
</feature>
<organism evidence="6 7">
    <name type="scientific">Gymnopus androsaceus JB14</name>
    <dbReference type="NCBI Taxonomy" id="1447944"/>
    <lineage>
        <taxon>Eukaryota</taxon>
        <taxon>Fungi</taxon>
        <taxon>Dikarya</taxon>
        <taxon>Basidiomycota</taxon>
        <taxon>Agaricomycotina</taxon>
        <taxon>Agaricomycetes</taxon>
        <taxon>Agaricomycetidae</taxon>
        <taxon>Agaricales</taxon>
        <taxon>Marasmiineae</taxon>
        <taxon>Omphalotaceae</taxon>
        <taxon>Gymnopus</taxon>
    </lineage>
</organism>
<evidence type="ECO:0000256" key="3">
    <source>
        <dbReference type="PROSITE-ProRule" id="PRU10141"/>
    </source>
</evidence>
<dbReference type="GO" id="GO:0004674">
    <property type="term" value="F:protein serine/threonine kinase activity"/>
    <property type="evidence" value="ECO:0007669"/>
    <property type="project" value="TreeGrafter"/>
</dbReference>
<feature type="compositionally biased region" description="Acidic residues" evidence="4">
    <location>
        <begin position="686"/>
        <end position="698"/>
    </location>
</feature>
<dbReference type="Proteomes" id="UP000799118">
    <property type="component" value="Unassembled WGS sequence"/>
</dbReference>
<feature type="region of interest" description="Disordered" evidence="4">
    <location>
        <begin position="826"/>
        <end position="886"/>
    </location>
</feature>
<feature type="compositionally biased region" description="Basic and acidic residues" evidence="4">
    <location>
        <begin position="453"/>
        <end position="464"/>
    </location>
</feature>
<dbReference type="GO" id="GO:0005524">
    <property type="term" value="F:ATP binding"/>
    <property type="evidence" value="ECO:0007669"/>
    <property type="project" value="UniProtKB-UniRule"/>
</dbReference>
<keyword evidence="6" id="KW-0418">Kinase</keyword>
<feature type="binding site" evidence="3">
    <location>
        <position position="141"/>
    </location>
    <ligand>
        <name>ATP</name>
        <dbReference type="ChEBI" id="CHEBI:30616"/>
    </ligand>
</feature>
<protein>
    <submittedName>
        <fullName evidence="6">Kinase-like protein</fullName>
    </submittedName>
</protein>
<feature type="region of interest" description="Disordered" evidence="4">
    <location>
        <begin position="498"/>
        <end position="541"/>
    </location>
</feature>
<dbReference type="GO" id="GO:0005737">
    <property type="term" value="C:cytoplasm"/>
    <property type="evidence" value="ECO:0007669"/>
    <property type="project" value="TreeGrafter"/>
</dbReference>
<evidence type="ECO:0000259" key="5">
    <source>
        <dbReference type="PROSITE" id="PS50011"/>
    </source>
</evidence>
<evidence type="ECO:0000313" key="7">
    <source>
        <dbReference type="Proteomes" id="UP000799118"/>
    </source>
</evidence>
<dbReference type="SUPFAM" id="SSF56112">
    <property type="entry name" value="Protein kinase-like (PK-like)"/>
    <property type="match status" value="1"/>
</dbReference>
<dbReference type="PROSITE" id="PS00107">
    <property type="entry name" value="PROTEIN_KINASE_ATP"/>
    <property type="match status" value="1"/>
</dbReference>
<dbReference type="InterPro" id="IPR008271">
    <property type="entry name" value="Ser/Thr_kinase_AS"/>
</dbReference>
<feature type="region of interest" description="Disordered" evidence="4">
    <location>
        <begin position="745"/>
        <end position="772"/>
    </location>
</feature>
<evidence type="ECO:0000313" key="6">
    <source>
        <dbReference type="EMBL" id="KAE9397600.1"/>
    </source>
</evidence>
<reference evidence="6" key="1">
    <citation type="journal article" date="2019" name="Environ. Microbiol.">
        <title>Fungal ecological strategies reflected in gene transcription - a case study of two litter decomposers.</title>
        <authorList>
            <person name="Barbi F."/>
            <person name="Kohler A."/>
            <person name="Barry K."/>
            <person name="Baskaran P."/>
            <person name="Daum C."/>
            <person name="Fauchery L."/>
            <person name="Ihrmark K."/>
            <person name="Kuo A."/>
            <person name="LaButti K."/>
            <person name="Lipzen A."/>
            <person name="Morin E."/>
            <person name="Grigoriev I.V."/>
            <person name="Henrissat B."/>
            <person name="Lindahl B."/>
            <person name="Martin F."/>
        </authorList>
    </citation>
    <scope>NUCLEOTIDE SEQUENCE</scope>
    <source>
        <strain evidence="6">JB14</strain>
    </source>
</reference>
<dbReference type="Gene3D" id="1.10.510.10">
    <property type="entry name" value="Transferase(Phosphotransferase) domain 1"/>
    <property type="match status" value="2"/>
</dbReference>
<dbReference type="GO" id="GO:0000226">
    <property type="term" value="P:microtubule cytoskeleton organization"/>
    <property type="evidence" value="ECO:0007669"/>
    <property type="project" value="TreeGrafter"/>
</dbReference>
<dbReference type="SMART" id="SM00220">
    <property type="entry name" value="S_TKc"/>
    <property type="match status" value="1"/>
</dbReference>
<evidence type="ECO:0000256" key="4">
    <source>
        <dbReference type="SAM" id="MobiDB-lite"/>
    </source>
</evidence>
<sequence>MYTVPSQSILARFLSKSGVHTPENSDANPEQLRVRTDDVEGVPNSVEGFESIFGTSARQSPYDGLPVSSSLPQSFPASNSATSPAAMFLSGFSVSPSTLSLPDDEGEVVAGYTLGPVIGQGGFSTIRRASSSTSGGVVAVKIVRRSELSKQGNAVLAQKRLDHETQIWSSLCHEHILPLFTSVHNSYADFFVTLFCPAGSLFDILKREGRPALPQDDVGMMFRQLVRGTRYLHEDAGIVHRDLKLENVLIDESGTCKIADFGMARKIGEVVEAEEEEEHQENSDGWVDISHGLHRAASVSYSAPQRPVKPRLLHNSLIRPPGHGPRHRNSTTTSAQRGLPKGTFQPGSLPYASPELLLPPLSSEPPSPHPAQDMWALGVMLYTLLSGRLPFVDSFEPRLQMKIMHGVFDMPSGVGRSTERILQGLIEKNVETRWTIAMVDEVAWGVGWGNEGDSVRGTDEELRQETSSSSGSRSHSRPHPISIYPIVEVERDELYSASSDAASRRSASRAQRSLSRAPLPARRSSSQRSGPPRPSSPVSALDSSILSLASLSSNSSASSSEPLEPDYQVRLSPSPLRGIEERGRRLKKSSYFTSMSRSRSPSVLPSTPIDIRPRFISPSPLTEERAEGSRTNSRSIPRGRIRFSRFAAQHQTKSGTHTPLDSRGHTPEVFTEEEGQEESRWHIPADEDGLDQADDDGINESSHVPGMAMDQDYLTSADSYFNHNISPPPPSTRPLFRHNPVSIVQSKSEGSGSSSGSSNGFGLDSAPTHHIEDSMRTNHDSFAARRGHLSSSLERTHHLHQHQLPHLHQHNRHSKVHLDLHNSCQPHNIKHKRAGSTPPAPLSDGGHASALRFSENKRHSHSTSHTPFSSNSQLNSHSSSRTSFQLSPEQLEATNRAVVLGATVTPVVVTGFTAFSTAEGT</sequence>
<dbReference type="PANTHER" id="PTHR24346">
    <property type="entry name" value="MAP/MICROTUBULE AFFINITY-REGULATING KINASE"/>
    <property type="match status" value="1"/>
</dbReference>
<proteinExistence type="predicted"/>